<evidence type="ECO:0000313" key="3">
    <source>
        <dbReference type="Proteomes" id="UP000663860"/>
    </source>
</evidence>
<reference evidence="1" key="1">
    <citation type="submission" date="2021-02" db="EMBL/GenBank/DDBJ databases">
        <authorList>
            <person name="Nowell W R."/>
        </authorList>
    </citation>
    <scope>NUCLEOTIDE SEQUENCE</scope>
</reference>
<evidence type="ECO:0000313" key="2">
    <source>
        <dbReference type="EMBL" id="CAF3686941.1"/>
    </source>
</evidence>
<dbReference type="EMBL" id="CAJOBB010000470">
    <property type="protein sequence ID" value="CAF3686941.1"/>
    <property type="molecule type" value="Genomic_DNA"/>
</dbReference>
<dbReference type="EMBL" id="CAJNOE010000069">
    <property type="protein sequence ID" value="CAF0853622.1"/>
    <property type="molecule type" value="Genomic_DNA"/>
</dbReference>
<name>A0A813WPE3_9BILA</name>
<dbReference type="AlphaFoldDB" id="A0A813WPE3"/>
<organism evidence="1 3">
    <name type="scientific">Adineta steineri</name>
    <dbReference type="NCBI Taxonomy" id="433720"/>
    <lineage>
        <taxon>Eukaryota</taxon>
        <taxon>Metazoa</taxon>
        <taxon>Spiralia</taxon>
        <taxon>Gnathifera</taxon>
        <taxon>Rotifera</taxon>
        <taxon>Eurotatoria</taxon>
        <taxon>Bdelloidea</taxon>
        <taxon>Adinetida</taxon>
        <taxon>Adinetidae</taxon>
        <taxon>Adineta</taxon>
    </lineage>
</organism>
<evidence type="ECO:0000313" key="1">
    <source>
        <dbReference type="EMBL" id="CAF0853622.1"/>
    </source>
</evidence>
<protein>
    <submittedName>
        <fullName evidence="1">Uncharacterized protein</fullName>
    </submittedName>
</protein>
<proteinExistence type="predicted"/>
<sequence length="206" mass="23746">MNNSQCESSNYEQILNMIGTSPPSNHQSINKEIISKKNDLKNYFIGSPKILLKQRQLPSYLNYVFVFHRTNLQVEYNRKRVNSSSRFGPNCQIEFVKNLSKLSTENDLKNLFSNSDKIKCIPARIVQKSRVWVYHIDDNHTHTHPQDIIAGKINDITNGANHRYSPRSMPSEAQKLRCKKSIGTGRMDCNGGLERSCEKSQNYKPR</sequence>
<dbReference type="Proteomes" id="UP000663868">
    <property type="component" value="Unassembled WGS sequence"/>
</dbReference>
<gene>
    <name evidence="1" type="ORF">IZO911_LOCUS9731</name>
    <name evidence="2" type="ORF">KXQ929_LOCUS10075</name>
</gene>
<accession>A0A813WPE3</accession>
<comment type="caution">
    <text evidence="1">The sequence shown here is derived from an EMBL/GenBank/DDBJ whole genome shotgun (WGS) entry which is preliminary data.</text>
</comment>
<dbReference type="Proteomes" id="UP000663860">
    <property type="component" value="Unassembled WGS sequence"/>
</dbReference>